<accession>A0A087SGE6</accession>
<gene>
    <name evidence="2" type="ORF">F751_1679</name>
</gene>
<sequence length="66" mass="7335">MDTQKLTKRSVRVPCGHSAMGRKRGVPPPPPPRPPLRPRRRPAPCPRPEQWAWKPAAQQSPPVDAG</sequence>
<evidence type="ECO:0000256" key="1">
    <source>
        <dbReference type="SAM" id="MobiDB-lite"/>
    </source>
</evidence>
<protein>
    <submittedName>
        <fullName evidence="2">Uncharacterized protein</fullName>
    </submittedName>
</protein>
<evidence type="ECO:0000313" key="2">
    <source>
        <dbReference type="EMBL" id="KFM24800.1"/>
    </source>
</evidence>
<dbReference type="GeneID" id="23613070"/>
<feature type="compositionally biased region" description="Polar residues" evidence="1">
    <location>
        <begin position="57"/>
        <end position="66"/>
    </location>
</feature>
<dbReference type="RefSeq" id="XP_011397688.1">
    <property type="nucleotide sequence ID" value="XM_011399386.1"/>
</dbReference>
<reference evidence="2 3" key="1">
    <citation type="journal article" date="2014" name="BMC Genomics">
        <title>Oil accumulation mechanisms of the oleaginous microalga Chlorella protothecoides revealed through its genome, transcriptomes, and proteomes.</title>
        <authorList>
            <person name="Gao C."/>
            <person name="Wang Y."/>
            <person name="Shen Y."/>
            <person name="Yan D."/>
            <person name="He X."/>
            <person name="Dai J."/>
            <person name="Wu Q."/>
        </authorList>
    </citation>
    <scope>NUCLEOTIDE SEQUENCE [LARGE SCALE GENOMIC DNA]</scope>
    <source>
        <strain evidence="2 3">0710</strain>
    </source>
</reference>
<keyword evidence="3" id="KW-1185">Reference proteome</keyword>
<name>A0A087SGE6_AUXPR</name>
<dbReference type="EMBL" id="KL662111">
    <property type="protein sequence ID" value="KFM24800.1"/>
    <property type="molecule type" value="Genomic_DNA"/>
</dbReference>
<organism evidence="2 3">
    <name type="scientific">Auxenochlorella protothecoides</name>
    <name type="common">Green microalga</name>
    <name type="synonym">Chlorella protothecoides</name>
    <dbReference type="NCBI Taxonomy" id="3075"/>
    <lineage>
        <taxon>Eukaryota</taxon>
        <taxon>Viridiplantae</taxon>
        <taxon>Chlorophyta</taxon>
        <taxon>core chlorophytes</taxon>
        <taxon>Trebouxiophyceae</taxon>
        <taxon>Chlorellales</taxon>
        <taxon>Chlorellaceae</taxon>
        <taxon>Auxenochlorella</taxon>
    </lineage>
</organism>
<dbReference type="AlphaFoldDB" id="A0A087SGE6"/>
<dbReference type="KEGG" id="apro:F751_1679"/>
<proteinExistence type="predicted"/>
<evidence type="ECO:0000313" key="3">
    <source>
        <dbReference type="Proteomes" id="UP000028924"/>
    </source>
</evidence>
<feature type="region of interest" description="Disordered" evidence="1">
    <location>
        <begin position="1"/>
        <end position="66"/>
    </location>
</feature>
<dbReference type="Proteomes" id="UP000028924">
    <property type="component" value="Unassembled WGS sequence"/>
</dbReference>
<feature type="compositionally biased region" description="Pro residues" evidence="1">
    <location>
        <begin position="26"/>
        <end position="35"/>
    </location>
</feature>
<feature type="compositionally biased region" description="Basic residues" evidence="1">
    <location>
        <begin position="1"/>
        <end position="11"/>
    </location>
</feature>